<feature type="transmembrane region" description="Helical" evidence="12">
    <location>
        <begin position="273"/>
        <end position="293"/>
    </location>
</feature>
<dbReference type="EMBL" id="JBJKBG010000009">
    <property type="protein sequence ID" value="KAL3723207.1"/>
    <property type="molecule type" value="Genomic_DNA"/>
</dbReference>
<feature type="transmembrane region" description="Helical" evidence="12">
    <location>
        <begin position="198"/>
        <end position="217"/>
    </location>
</feature>
<evidence type="ECO:0000256" key="5">
    <source>
        <dbReference type="ARBA" id="ARBA00022737"/>
    </source>
</evidence>
<feature type="transmembrane region" description="Helical" evidence="12">
    <location>
        <begin position="305"/>
        <end position="325"/>
    </location>
</feature>
<feature type="transmembrane region" description="Helical" evidence="12">
    <location>
        <begin position="725"/>
        <end position="743"/>
    </location>
</feature>
<dbReference type="GO" id="GO:0005524">
    <property type="term" value="F:ATP binding"/>
    <property type="evidence" value="ECO:0007669"/>
    <property type="project" value="UniProtKB-KW"/>
</dbReference>
<keyword evidence="7" id="KW-0067">ATP-binding</keyword>
<name>A0ABD3J777_EUCGL</name>
<dbReference type="Pfam" id="PF00664">
    <property type="entry name" value="ABC_membrane"/>
    <property type="match status" value="2"/>
</dbReference>
<dbReference type="PROSITE" id="PS50893">
    <property type="entry name" value="ABC_TRANSPORTER_2"/>
    <property type="match status" value="2"/>
</dbReference>
<keyword evidence="5" id="KW-0677">Repeat</keyword>
<evidence type="ECO:0000256" key="11">
    <source>
        <dbReference type="SAM" id="MobiDB-lite"/>
    </source>
</evidence>
<comment type="similarity">
    <text evidence="2">Belongs to the ABC transporter superfamily. ABCB family. Multidrug resistance exporter (TC 3.A.1.201) subfamily.</text>
</comment>
<evidence type="ECO:0000256" key="8">
    <source>
        <dbReference type="ARBA" id="ARBA00022989"/>
    </source>
</evidence>
<evidence type="ECO:0000256" key="3">
    <source>
        <dbReference type="ARBA" id="ARBA00022448"/>
    </source>
</evidence>
<keyword evidence="6" id="KW-0547">Nucleotide-binding</keyword>
<comment type="caution">
    <text evidence="15">The sequence shown here is derived from an EMBL/GenBank/DDBJ whole genome shotgun (WGS) entry which is preliminary data.</text>
</comment>
<dbReference type="Gene3D" id="3.40.50.300">
    <property type="entry name" value="P-loop containing nucleotide triphosphate hydrolases"/>
    <property type="match status" value="2"/>
</dbReference>
<evidence type="ECO:0000256" key="1">
    <source>
        <dbReference type="ARBA" id="ARBA00004651"/>
    </source>
</evidence>
<dbReference type="SMART" id="SM00382">
    <property type="entry name" value="AAA"/>
    <property type="match status" value="2"/>
</dbReference>
<dbReference type="CDD" id="cd03249">
    <property type="entry name" value="ABC_MTABC3_MDL1_MDL2"/>
    <property type="match status" value="2"/>
</dbReference>
<sequence length="1256" mass="137971">MGNERQSNVAEEREKEKKKKKKKGRSSIGSIFMHADGVDKCLMGLGFFGTVADGFSTPLVLFVSSQLMNDIGSASSMDPASFRHSINKNALNLFYIACGLVVACFLEGYCWTRTGERQAAKMRARYLSAVLRQDVTYFDIHVTSTSDIITSVSSDSLVIQDVLSEKVPNFLVKVSLFVGSYIAAFIMLWRLAIVGFPFAALLIIPGMIYGRTLIVIARKIRGEYNKAGTIAEQALSSIRTVYAFAGESKTLSEFSKALEGSVKLGLRQGLAKGLAIGSNSIVFAIWSFMAYYGSRMVMYHGYKGGTVYVVGVAITVGGVALGAALSNLKYFSEACSAGERIEEVIKRVPLIDPENMEGQTIPNLEGNIEFRHIEFAYPSRPENIIFGDFSLTIPSGKTLALVGGSGSGKSTVISLLQRFYDPLSGQILLDGIAINKLQIKWLRSQMGLVSQEPTLFATSMKENILFGKENAEMKEVIEAAKASNAHNFISQLPQGYDTQVGERGIQLSGGQKQRIAIARAIIKAPRILLLDEATSALDSESEKIVQDALDRASIGRTTIIIAHRLSTVRHANNIAVIQNGQVIETGNHEELIQNEDGLYTSLVNLQKSEKQKPTDQVEKPENQITSSILSMDGYSTSGRHSLSKVSRSSSARSMAAVGPDDQKIPIPSLRRLIALNSPEWKQAILGCISAMLFGAVQPVYSFAMGSMISVYFLKDHEEIKAKVRIYAFCFLGLAVFSLAVNVIQHYNFAFMGEYLTKRVREKMLSKILTFEVGWFDQDQNSSGSVCSRLANDANVVRSLVGDRMALIVQTCSAIIIAFTMGLIIAWRLALVVIAAQPLIIVSFYMRRVLLKTMSQKAIKAQEESSKLAADAVSNHRTITSFSSQERILKMLEKVQEAPERESIRQSWYAGIGLAASQFFMMCVWALDFWYGGKLISQGQITSNALFETFMILISTGKVIADAGSMTTDLAKGSDTVGSVFDILDRQTRIEPEGMEGYRPKKITGHVEFCRVDFAYPERLDVIILKDFSFKIEVGKSTALVGQSGSGKSTLICLIERFYDPIRGTVKIDGRDLRSYHLRALRKHIALVSQEPTLFAGTIRENIVYGISREMSETEIVEATRAANAHDFIVTLKDGYNTWCGDKGVQLSGGQKQRVAIARAILRNPTLLLLDEATSALDSQSEKVVQNALERLMVGRTTLVVAHRLSTIQRCDVIAVLDKGKVVERGSHSSLLAKGPTGAYYSLVNLQSVLSVPECLE</sequence>
<dbReference type="FunFam" id="1.20.1560.10:FF:000126">
    <property type="entry name" value="Putative ABC transporter B family member 8"/>
    <property type="match status" value="1"/>
</dbReference>
<dbReference type="CDD" id="cd18578">
    <property type="entry name" value="ABC_6TM_Pgp_ABCB1_D2_like"/>
    <property type="match status" value="1"/>
</dbReference>
<dbReference type="Pfam" id="PF00005">
    <property type="entry name" value="ABC_tran"/>
    <property type="match status" value="2"/>
</dbReference>
<dbReference type="FunFam" id="3.40.50.300:FF:000205">
    <property type="entry name" value="ABC transporter B family member 4"/>
    <property type="match status" value="2"/>
</dbReference>
<proteinExistence type="inferred from homology"/>
<dbReference type="InterPro" id="IPR036640">
    <property type="entry name" value="ABC1_TM_sf"/>
</dbReference>
<feature type="transmembrane region" description="Helical" evidence="12">
    <location>
        <begin position="683"/>
        <end position="713"/>
    </location>
</feature>
<dbReference type="CDD" id="cd18577">
    <property type="entry name" value="ABC_6TM_Pgp_ABCB1_D1_like"/>
    <property type="match status" value="1"/>
</dbReference>
<evidence type="ECO:0000256" key="9">
    <source>
        <dbReference type="ARBA" id="ARBA00023136"/>
    </source>
</evidence>
<dbReference type="SUPFAM" id="SSF52540">
    <property type="entry name" value="P-loop containing nucleoside triphosphate hydrolases"/>
    <property type="match status" value="2"/>
</dbReference>
<feature type="transmembrane region" description="Helical" evidence="12">
    <location>
        <begin position="804"/>
        <end position="824"/>
    </location>
</feature>
<feature type="domain" description="ABC transmembrane type-1" evidence="14">
    <location>
        <begin position="684"/>
        <end position="971"/>
    </location>
</feature>
<dbReference type="PROSITE" id="PS50929">
    <property type="entry name" value="ABC_TM1F"/>
    <property type="match status" value="2"/>
</dbReference>
<dbReference type="GO" id="GO:0005886">
    <property type="term" value="C:plasma membrane"/>
    <property type="evidence" value="ECO:0007669"/>
    <property type="project" value="UniProtKB-SubCell"/>
</dbReference>
<dbReference type="AlphaFoldDB" id="A0ABD3J777"/>
<feature type="domain" description="ABC transmembrane type-1" evidence="14">
    <location>
        <begin position="45"/>
        <end position="333"/>
    </location>
</feature>
<feature type="transmembrane region" description="Helical" evidence="12">
    <location>
        <begin position="907"/>
        <end position="930"/>
    </location>
</feature>
<evidence type="ECO:0000256" key="10">
    <source>
        <dbReference type="ARBA" id="ARBA00023180"/>
    </source>
</evidence>
<evidence type="ECO:0000259" key="14">
    <source>
        <dbReference type="PROSITE" id="PS50929"/>
    </source>
</evidence>
<dbReference type="InterPro" id="IPR017871">
    <property type="entry name" value="ABC_transporter-like_CS"/>
</dbReference>
<accession>A0ABD3J777</accession>
<comment type="subcellular location">
    <subcellularLocation>
        <location evidence="1">Cell membrane</location>
        <topology evidence="1">Multi-pass membrane protein</topology>
    </subcellularLocation>
</comment>
<keyword evidence="8 12" id="KW-1133">Transmembrane helix</keyword>
<gene>
    <name evidence="15" type="ORF">ACJRO7_035394</name>
</gene>
<feature type="transmembrane region" description="Helical" evidence="12">
    <location>
        <begin position="830"/>
        <end position="849"/>
    </location>
</feature>
<evidence type="ECO:0008006" key="17">
    <source>
        <dbReference type="Google" id="ProtNLM"/>
    </source>
</evidence>
<keyword evidence="16" id="KW-1185">Reference proteome</keyword>
<keyword evidence="9 12" id="KW-0472">Membrane</keyword>
<feature type="domain" description="ABC transporter" evidence="13">
    <location>
        <begin position="1006"/>
        <end position="1243"/>
    </location>
</feature>
<feature type="region of interest" description="Disordered" evidence="11">
    <location>
        <begin position="628"/>
        <end position="659"/>
    </location>
</feature>
<evidence type="ECO:0000313" key="15">
    <source>
        <dbReference type="EMBL" id="KAL3723207.1"/>
    </source>
</evidence>
<evidence type="ECO:0000256" key="7">
    <source>
        <dbReference type="ARBA" id="ARBA00022840"/>
    </source>
</evidence>
<dbReference type="InterPro" id="IPR011527">
    <property type="entry name" value="ABC1_TM_dom"/>
</dbReference>
<dbReference type="PROSITE" id="PS00211">
    <property type="entry name" value="ABC_TRANSPORTER_1"/>
    <property type="match status" value="2"/>
</dbReference>
<evidence type="ECO:0000259" key="13">
    <source>
        <dbReference type="PROSITE" id="PS50893"/>
    </source>
</evidence>
<feature type="transmembrane region" description="Helical" evidence="12">
    <location>
        <begin position="170"/>
        <end position="192"/>
    </location>
</feature>
<protein>
    <recommendedName>
        <fullName evidence="17">ABC transporter B family member 15-like</fullName>
    </recommendedName>
</protein>
<dbReference type="SUPFAM" id="SSF90123">
    <property type="entry name" value="ABC transporter transmembrane region"/>
    <property type="match status" value="2"/>
</dbReference>
<feature type="compositionally biased region" description="Basic residues" evidence="11">
    <location>
        <begin position="16"/>
        <end position="25"/>
    </location>
</feature>
<evidence type="ECO:0000256" key="6">
    <source>
        <dbReference type="ARBA" id="ARBA00022741"/>
    </source>
</evidence>
<evidence type="ECO:0000256" key="2">
    <source>
        <dbReference type="ARBA" id="ARBA00007577"/>
    </source>
</evidence>
<dbReference type="InterPro" id="IPR003439">
    <property type="entry name" value="ABC_transporter-like_ATP-bd"/>
</dbReference>
<evidence type="ECO:0000256" key="12">
    <source>
        <dbReference type="SAM" id="Phobius"/>
    </source>
</evidence>
<dbReference type="PANTHER" id="PTHR45136:SF2">
    <property type="entry name" value="ABC TRANSPORTER DOMAIN-CONTAINING PROTEIN"/>
    <property type="match status" value="1"/>
</dbReference>
<dbReference type="InterPro" id="IPR027417">
    <property type="entry name" value="P-loop_NTPase"/>
</dbReference>
<dbReference type="InterPro" id="IPR003593">
    <property type="entry name" value="AAA+_ATPase"/>
</dbReference>
<dbReference type="PANTHER" id="PTHR45136">
    <property type="entry name" value="ABC TRANSPORTER DOMAIN-CONTAINING PROTEIN"/>
    <property type="match status" value="1"/>
</dbReference>
<keyword evidence="10" id="KW-0325">Glycoprotein</keyword>
<evidence type="ECO:0000256" key="4">
    <source>
        <dbReference type="ARBA" id="ARBA00022692"/>
    </source>
</evidence>
<feature type="domain" description="ABC transporter" evidence="13">
    <location>
        <begin position="368"/>
        <end position="604"/>
    </location>
</feature>
<reference evidence="15 16" key="1">
    <citation type="submission" date="2024-11" db="EMBL/GenBank/DDBJ databases">
        <title>Chromosome-level genome assembly of Eucalyptus globulus Labill. provides insights into its genome evolution.</title>
        <authorList>
            <person name="Li X."/>
        </authorList>
    </citation>
    <scope>NUCLEOTIDE SEQUENCE [LARGE SCALE GENOMIC DNA]</scope>
    <source>
        <strain evidence="15">CL2024</strain>
        <tissue evidence="15">Fresh tender leaves</tissue>
    </source>
</reference>
<dbReference type="Gene3D" id="1.20.1560.10">
    <property type="entry name" value="ABC transporter type 1, transmembrane domain"/>
    <property type="match status" value="1"/>
</dbReference>
<evidence type="ECO:0000313" key="16">
    <source>
        <dbReference type="Proteomes" id="UP001634007"/>
    </source>
</evidence>
<keyword evidence="3" id="KW-0813">Transport</keyword>
<feature type="region of interest" description="Disordered" evidence="11">
    <location>
        <begin position="1"/>
        <end position="25"/>
    </location>
</feature>
<feature type="transmembrane region" description="Helical" evidence="12">
    <location>
        <begin position="93"/>
        <end position="112"/>
    </location>
</feature>
<dbReference type="Proteomes" id="UP001634007">
    <property type="component" value="Unassembled WGS sequence"/>
</dbReference>
<dbReference type="FunFam" id="1.20.1560.10:FF:000029">
    <property type="entry name" value="ABC transporter B family member 1"/>
    <property type="match status" value="1"/>
</dbReference>
<keyword evidence="4 12" id="KW-0812">Transmembrane</keyword>
<organism evidence="15 16">
    <name type="scientific">Eucalyptus globulus</name>
    <name type="common">Tasmanian blue gum</name>
    <dbReference type="NCBI Taxonomy" id="34317"/>
    <lineage>
        <taxon>Eukaryota</taxon>
        <taxon>Viridiplantae</taxon>
        <taxon>Streptophyta</taxon>
        <taxon>Embryophyta</taxon>
        <taxon>Tracheophyta</taxon>
        <taxon>Spermatophyta</taxon>
        <taxon>Magnoliopsida</taxon>
        <taxon>eudicotyledons</taxon>
        <taxon>Gunneridae</taxon>
        <taxon>Pentapetalae</taxon>
        <taxon>rosids</taxon>
        <taxon>malvids</taxon>
        <taxon>Myrtales</taxon>
        <taxon>Myrtaceae</taxon>
        <taxon>Myrtoideae</taxon>
        <taxon>Eucalypteae</taxon>
        <taxon>Eucalyptus</taxon>
    </lineage>
</organism>
<feature type="compositionally biased region" description="Low complexity" evidence="11">
    <location>
        <begin position="637"/>
        <end position="656"/>
    </location>
</feature>